<dbReference type="OrthoDB" id="9816541at2"/>
<dbReference type="InterPro" id="IPR036390">
    <property type="entry name" value="WH_DNA-bd_sf"/>
</dbReference>
<dbReference type="CDD" id="cd07377">
    <property type="entry name" value="WHTH_GntR"/>
    <property type="match status" value="1"/>
</dbReference>
<dbReference type="Gene3D" id="1.10.10.10">
    <property type="entry name" value="Winged helix-like DNA-binding domain superfamily/Winged helix DNA-binding domain"/>
    <property type="match status" value="1"/>
</dbReference>
<dbReference type="Proteomes" id="UP000037146">
    <property type="component" value="Unassembled WGS sequence"/>
</dbReference>
<dbReference type="InterPro" id="IPR050679">
    <property type="entry name" value="Bact_HTH_transcr_reg"/>
</dbReference>
<sequence>MTEKVILVDHLISEIKKGTFQSNKKLPSEHVLADQFKVPRMVVRKAYEQLQDLGYIYSRQGKGSYVQDSKKQIPLILSGDVSFTEKMKELHFPFQTITIFCEEIPFDKKIFQNLNVGSDEKVFKIGRLRLIDELPIALHTSFVAQSIFPEIEKDGPGITSMFLYYKQRGFVEFGSNSSTLNVIFPTPTEREILQCSNLVPLLQVESECVDKNSGQVLENTVIIYRSDYFTYVI</sequence>
<dbReference type="AlphaFoldDB" id="A0A0K9GXU4"/>
<proteinExistence type="predicted"/>
<keyword evidence="3" id="KW-0804">Transcription</keyword>
<dbReference type="RefSeq" id="WP_049682869.1">
    <property type="nucleotide sequence ID" value="NZ_LFZW01000001.1"/>
</dbReference>
<dbReference type="InterPro" id="IPR011663">
    <property type="entry name" value="UTRA"/>
</dbReference>
<dbReference type="GO" id="GO:0003700">
    <property type="term" value="F:DNA-binding transcription factor activity"/>
    <property type="evidence" value="ECO:0007669"/>
    <property type="project" value="InterPro"/>
</dbReference>
<dbReference type="Pfam" id="PF07702">
    <property type="entry name" value="UTRA"/>
    <property type="match status" value="1"/>
</dbReference>
<dbReference type="PATRIC" id="fig|1679170.3.peg.4511"/>
<keyword evidence="6" id="KW-1185">Reference proteome</keyword>
<gene>
    <name evidence="5" type="ORF">AC625_19855</name>
</gene>
<dbReference type="InterPro" id="IPR028978">
    <property type="entry name" value="Chorismate_lyase_/UTRA_dom_sf"/>
</dbReference>
<dbReference type="EMBL" id="LFZW01000001">
    <property type="protein sequence ID" value="KMY51519.1"/>
    <property type="molecule type" value="Genomic_DNA"/>
</dbReference>
<dbReference type="SUPFAM" id="SSF46785">
    <property type="entry name" value="Winged helix' DNA-binding domain"/>
    <property type="match status" value="1"/>
</dbReference>
<comment type="caution">
    <text evidence="5">The sequence shown here is derived from an EMBL/GenBank/DDBJ whole genome shotgun (WGS) entry which is preliminary data.</text>
</comment>
<dbReference type="STRING" id="1679170.AC625_19855"/>
<protein>
    <submittedName>
        <fullName evidence="5">Transcriptional regulator</fullName>
    </submittedName>
</protein>
<keyword evidence="2" id="KW-0238">DNA-binding</keyword>
<dbReference type="Pfam" id="PF00392">
    <property type="entry name" value="GntR"/>
    <property type="match status" value="1"/>
</dbReference>
<evidence type="ECO:0000256" key="1">
    <source>
        <dbReference type="ARBA" id="ARBA00023015"/>
    </source>
</evidence>
<dbReference type="Gene3D" id="3.40.1410.10">
    <property type="entry name" value="Chorismate lyase-like"/>
    <property type="match status" value="1"/>
</dbReference>
<dbReference type="SMART" id="SM00345">
    <property type="entry name" value="HTH_GNTR"/>
    <property type="match status" value="1"/>
</dbReference>
<dbReference type="PROSITE" id="PS50949">
    <property type="entry name" value="HTH_GNTR"/>
    <property type="match status" value="1"/>
</dbReference>
<dbReference type="PRINTS" id="PR00035">
    <property type="entry name" value="HTHGNTR"/>
</dbReference>
<reference evidence="6" key="1">
    <citation type="submission" date="2015-07" db="EMBL/GenBank/DDBJ databases">
        <title>Genome sequencing project for genomic taxonomy and phylogenomics of Bacillus-like bacteria.</title>
        <authorList>
            <person name="Liu B."/>
            <person name="Wang J."/>
            <person name="Zhu Y."/>
            <person name="Liu G."/>
            <person name="Chen Q."/>
            <person name="Chen Z."/>
            <person name="Lan J."/>
            <person name="Che J."/>
            <person name="Ge C."/>
            <person name="Shi H."/>
            <person name="Pan Z."/>
            <person name="Liu X."/>
        </authorList>
    </citation>
    <scope>NUCLEOTIDE SEQUENCE [LARGE SCALE GENOMIC DNA]</scope>
    <source>
        <strain evidence="6">FJAT-27997</strain>
    </source>
</reference>
<dbReference type="SMART" id="SM00866">
    <property type="entry name" value="UTRA"/>
    <property type="match status" value="1"/>
</dbReference>
<evidence type="ECO:0000259" key="4">
    <source>
        <dbReference type="PROSITE" id="PS50949"/>
    </source>
</evidence>
<dbReference type="PANTHER" id="PTHR44846">
    <property type="entry name" value="MANNOSYL-D-GLYCERATE TRANSPORT/METABOLISM SYSTEM REPRESSOR MNGR-RELATED"/>
    <property type="match status" value="1"/>
</dbReference>
<evidence type="ECO:0000256" key="3">
    <source>
        <dbReference type="ARBA" id="ARBA00023163"/>
    </source>
</evidence>
<name>A0A0K9GXU4_9BACI</name>
<evidence type="ECO:0000256" key="2">
    <source>
        <dbReference type="ARBA" id="ARBA00023125"/>
    </source>
</evidence>
<dbReference type="SUPFAM" id="SSF64288">
    <property type="entry name" value="Chorismate lyase-like"/>
    <property type="match status" value="1"/>
</dbReference>
<evidence type="ECO:0000313" key="6">
    <source>
        <dbReference type="Proteomes" id="UP000037146"/>
    </source>
</evidence>
<keyword evidence="1" id="KW-0805">Transcription regulation</keyword>
<dbReference type="GO" id="GO:0045892">
    <property type="term" value="P:negative regulation of DNA-templated transcription"/>
    <property type="evidence" value="ECO:0007669"/>
    <property type="project" value="TreeGrafter"/>
</dbReference>
<dbReference type="GO" id="GO:0003677">
    <property type="term" value="F:DNA binding"/>
    <property type="evidence" value="ECO:0007669"/>
    <property type="project" value="UniProtKB-KW"/>
</dbReference>
<dbReference type="InterPro" id="IPR036388">
    <property type="entry name" value="WH-like_DNA-bd_sf"/>
</dbReference>
<organism evidence="5 6">
    <name type="scientific">Peribacillus loiseleuriae</name>
    <dbReference type="NCBI Taxonomy" id="1679170"/>
    <lineage>
        <taxon>Bacteria</taxon>
        <taxon>Bacillati</taxon>
        <taxon>Bacillota</taxon>
        <taxon>Bacilli</taxon>
        <taxon>Bacillales</taxon>
        <taxon>Bacillaceae</taxon>
        <taxon>Peribacillus</taxon>
    </lineage>
</organism>
<dbReference type="PANTHER" id="PTHR44846:SF17">
    <property type="entry name" value="GNTR-FAMILY TRANSCRIPTIONAL REGULATOR"/>
    <property type="match status" value="1"/>
</dbReference>
<feature type="domain" description="HTH gntR-type" evidence="4">
    <location>
        <begin position="1"/>
        <end position="69"/>
    </location>
</feature>
<accession>A0A0K9GXU4</accession>
<evidence type="ECO:0000313" key="5">
    <source>
        <dbReference type="EMBL" id="KMY51519.1"/>
    </source>
</evidence>
<dbReference type="InterPro" id="IPR000524">
    <property type="entry name" value="Tscrpt_reg_HTH_GntR"/>
</dbReference>